<dbReference type="FunFam" id="1.20.1050.10:FF:000006">
    <property type="entry name" value="Elongation factor 1 gamma"/>
    <property type="match status" value="1"/>
</dbReference>
<sequence>MSASGTLYTYPENFRAFKVLIAAQYSGAQVKVDPNFQFGVTNKTDAFLAKFPLGKVPAFEGSNGELIFDSNAIAYAVANEQLRGKSTADQALILQWISFAEVELLPASCTWVFPCLGLMPFNKGSNDRAKEDVKKFLSLLNSHLLTRTYLVGERISLADISVACTLLQLYQHVLEPSFRAPYQNLNRWFTTMINQPQVKAVIGNFELCSKMLTFDNKKFAEVQGKLKSGDAAPKKEKKQEKPEKKDKPAKEAKEPEEEPAPAPKPKDPLAALPAGSFNLDDFKRFYSNNEEEKSVPYFWEKFDKEHYSIWFGEYKFPEELSKIFMSCNLVSGMFQRLDKLRNNAFASVCVFGTDGDNTISGVWVWRGQELAFPLSEDWTIDYESYTWRKLDAGTDETKKLVDQYFKWIGEDSHGRKFNQGKIFK</sequence>
<keyword evidence="3 5" id="KW-0648">Protein biosynthesis</keyword>
<dbReference type="FunFam" id="3.30.70.1010:FF:000001">
    <property type="entry name" value="Elongation factor 1-gamma 1"/>
    <property type="match status" value="1"/>
</dbReference>
<proteinExistence type="predicted"/>
<dbReference type="SUPFAM" id="SSF52833">
    <property type="entry name" value="Thioredoxin-like"/>
    <property type="match status" value="1"/>
</dbReference>
<organism evidence="10 11">
    <name type="scientific">Hyalella azteca</name>
    <name type="common">Amphipod</name>
    <dbReference type="NCBI Taxonomy" id="294128"/>
    <lineage>
        <taxon>Eukaryota</taxon>
        <taxon>Metazoa</taxon>
        <taxon>Ecdysozoa</taxon>
        <taxon>Arthropoda</taxon>
        <taxon>Crustacea</taxon>
        <taxon>Multicrustacea</taxon>
        <taxon>Malacostraca</taxon>
        <taxon>Eumalacostraca</taxon>
        <taxon>Peracarida</taxon>
        <taxon>Amphipoda</taxon>
        <taxon>Senticaudata</taxon>
        <taxon>Talitrida</taxon>
        <taxon>Talitroidea</taxon>
        <taxon>Hyalellidae</taxon>
        <taxon>Hyalella</taxon>
    </lineage>
</organism>
<evidence type="ECO:0000256" key="6">
    <source>
        <dbReference type="SAM" id="MobiDB-lite"/>
    </source>
</evidence>
<dbReference type="GeneID" id="108675874"/>
<dbReference type="Gene3D" id="3.40.30.10">
    <property type="entry name" value="Glutaredoxin"/>
    <property type="match status" value="1"/>
</dbReference>
<reference evidence="11" key="1">
    <citation type="submission" date="2025-08" db="UniProtKB">
        <authorList>
            <consortium name="RefSeq"/>
        </authorList>
    </citation>
    <scope>IDENTIFICATION</scope>
    <source>
        <tissue evidence="11">Whole organism</tissue>
    </source>
</reference>
<feature type="domain" description="GST N-terminal" evidence="8">
    <location>
        <begin position="3"/>
        <end position="85"/>
    </location>
</feature>
<feature type="compositionally biased region" description="Basic and acidic residues" evidence="6">
    <location>
        <begin position="232"/>
        <end position="253"/>
    </location>
</feature>
<protein>
    <recommendedName>
        <fullName evidence="1">Elongation factor 1-gamma</fullName>
    </recommendedName>
    <alternativeName>
        <fullName evidence="4">eEF-1B gamma</fullName>
    </alternativeName>
</protein>
<evidence type="ECO:0000256" key="4">
    <source>
        <dbReference type="ARBA" id="ARBA00030426"/>
    </source>
</evidence>
<dbReference type="Pfam" id="PF00043">
    <property type="entry name" value="GST_C"/>
    <property type="match status" value="1"/>
</dbReference>
<evidence type="ECO:0000256" key="2">
    <source>
        <dbReference type="ARBA" id="ARBA00022768"/>
    </source>
</evidence>
<dbReference type="Gene3D" id="1.20.1050.10">
    <property type="match status" value="1"/>
</dbReference>
<dbReference type="OrthoDB" id="249703at2759"/>
<dbReference type="InterPro" id="IPR001662">
    <property type="entry name" value="EF1B_G_C"/>
</dbReference>
<accession>A0A8B7P0B7</accession>
<dbReference type="InterPro" id="IPR040079">
    <property type="entry name" value="Glutathione_S-Trfase"/>
</dbReference>
<name>A0A8B7P0B7_HYAAZ</name>
<dbReference type="SFLD" id="SFLDS00019">
    <property type="entry name" value="Glutathione_Transferase_(cytos"/>
    <property type="match status" value="1"/>
</dbReference>
<dbReference type="PROSITE" id="PS50405">
    <property type="entry name" value="GST_CTER"/>
    <property type="match status" value="1"/>
</dbReference>
<evidence type="ECO:0000313" key="10">
    <source>
        <dbReference type="Proteomes" id="UP000694843"/>
    </source>
</evidence>
<dbReference type="GO" id="GO:0005737">
    <property type="term" value="C:cytoplasm"/>
    <property type="evidence" value="ECO:0007669"/>
    <property type="project" value="TreeGrafter"/>
</dbReference>
<dbReference type="SFLD" id="SFLDG00358">
    <property type="entry name" value="Main_(cytGST)"/>
    <property type="match status" value="1"/>
</dbReference>
<evidence type="ECO:0000259" key="8">
    <source>
        <dbReference type="PROSITE" id="PS50404"/>
    </source>
</evidence>
<dbReference type="PANTHER" id="PTHR43986">
    <property type="entry name" value="ELONGATION FACTOR 1-GAMMA"/>
    <property type="match status" value="1"/>
</dbReference>
<dbReference type="GO" id="GO:0005634">
    <property type="term" value="C:nucleus"/>
    <property type="evidence" value="ECO:0007669"/>
    <property type="project" value="TreeGrafter"/>
</dbReference>
<dbReference type="KEGG" id="hazt:108675874"/>
<evidence type="ECO:0000259" key="9">
    <source>
        <dbReference type="PROSITE" id="PS50405"/>
    </source>
</evidence>
<dbReference type="CDD" id="cd03181">
    <property type="entry name" value="GST_C_EF1Bgamma_like"/>
    <property type="match status" value="1"/>
</dbReference>
<dbReference type="CTD" id="44791"/>
<evidence type="ECO:0000256" key="3">
    <source>
        <dbReference type="ARBA" id="ARBA00022917"/>
    </source>
</evidence>
<dbReference type="Gene3D" id="3.30.70.1010">
    <property type="entry name" value="Translation elongation factor EF1B, gamma chain, conserved domain"/>
    <property type="match status" value="1"/>
</dbReference>
<evidence type="ECO:0000256" key="5">
    <source>
        <dbReference type="PROSITE-ProRule" id="PRU00519"/>
    </source>
</evidence>
<keyword evidence="2 5" id="KW-0251">Elongation factor</keyword>
<gene>
    <name evidence="11" type="primary">LOC108675874</name>
</gene>
<keyword evidence="10" id="KW-1185">Reference proteome</keyword>
<dbReference type="InterPro" id="IPR036282">
    <property type="entry name" value="Glutathione-S-Trfase_C_sf"/>
</dbReference>
<dbReference type="InterPro" id="IPR036433">
    <property type="entry name" value="EF1B_G_C_sf"/>
</dbReference>
<dbReference type="OMA" id="TQYFSWT"/>
<dbReference type="InterPro" id="IPR004045">
    <property type="entry name" value="Glutathione_S-Trfase_N"/>
</dbReference>
<evidence type="ECO:0000256" key="1">
    <source>
        <dbReference type="ARBA" id="ARBA00022218"/>
    </source>
</evidence>
<dbReference type="RefSeq" id="XP_018019410.1">
    <property type="nucleotide sequence ID" value="XM_018163921.2"/>
</dbReference>
<dbReference type="SUPFAM" id="SSF47616">
    <property type="entry name" value="GST C-terminal domain-like"/>
    <property type="match status" value="1"/>
</dbReference>
<dbReference type="InterPro" id="IPR036249">
    <property type="entry name" value="Thioredoxin-like_sf"/>
</dbReference>
<dbReference type="SUPFAM" id="SSF89942">
    <property type="entry name" value="eEF1-gamma domain"/>
    <property type="match status" value="1"/>
</dbReference>
<dbReference type="PANTHER" id="PTHR43986:SF1">
    <property type="entry name" value="ELONGATION FACTOR 1-GAMMA"/>
    <property type="match status" value="1"/>
</dbReference>
<evidence type="ECO:0000313" key="11">
    <source>
        <dbReference type="RefSeq" id="XP_018019410.1"/>
    </source>
</evidence>
<dbReference type="InterPro" id="IPR050802">
    <property type="entry name" value="EF-GSTs"/>
</dbReference>
<dbReference type="PROSITE" id="PS50404">
    <property type="entry name" value="GST_NTER"/>
    <property type="match status" value="1"/>
</dbReference>
<feature type="domain" description="EF-1-gamma C-terminal" evidence="7">
    <location>
        <begin position="265"/>
        <end position="424"/>
    </location>
</feature>
<dbReference type="SMART" id="SM01183">
    <property type="entry name" value="EF1G"/>
    <property type="match status" value="1"/>
</dbReference>
<feature type="region of interest" description="Disordered" evidence="6">
    <location>
        <begin position="225"/>
        <end position="270"/>
    </location>
</feature>
<dbReference type="CDD" id="cd03044">
    <property type="entry name" value="GST_N_EF1Bgamma"/>
    <property type="match status" value="1"/>
</dbReference>
<dbReference type="Proteomes" id="UP000694843">
    <property type="component" value="Unplaced"/>
</dbReference>
<dbReference type="GO" id="GO:0003746">
    <property type="term" value="F:translation elongation factor activity"/>
    <property type="evidence" value="ECO:0007669"/>
    <property type="project" value="UniProtKB-UniRule"/>
</dbReference>
<dbReference type="Pfam" id="PF02798">
    <property type="entry name" value="GST_N"/>
    <property type="match status" value="1"/>
</dbReference>
<feature type="domain" description="GST C-terminal" evidence="9">
    <location>
        <begin position="86"/>
        <end position="219"/>
    </location>
</feature>
<dbReference type="InterPro" id="IPR004046">
    <property type="entry name" value="GST_C"/>
</dbReference>
<dbReference type="Pfam" id="PF00647">
    <property type="entry name" value="EF1G"/>
    <property type="match status" value="1"/>
</dbReference>
<dbReference type="InterPro" id="IPR010987">
    <property type="entry name" value="Glutathione-S-Trfase_C-like"/>
</dbReference>
<dbReference type="PROSITE" id="PS50040">
    <property type="entry name" value="EF1G_C"/>
    <property type="match status" value="1"/>
</dbReference>
<evidence type="ECO:0000259" key="7">
    <source>
        <dbReference type="PROSITE" id="PS50040"/>
    </source>
</evidence>
<dbReference type="FunFam" id="3.40.30.10:FF:000233">
    <property type="entry name" value="Elongation factor 1-gamma"/>
    <property type="match status" value="1"/>
</dbReference>
<dbReference type="AlphaFoldDB" id="A0A8B7P0B7"/>